<dbReference type="InterPro" id="IPR002182">
    <property type="entry name" value="NB-ARC"/>
</dbReference>
<accession>A5B9B5</accession>
<dbReference type="InterPro" id="IPR027417">
    <property type="entry name" value="P-loop_NTPase"/>
</dbReference>
<feature type="domain" description="NB-ARC" evidence="1">
    <location>
        <begin position="1"/>
        <end position="143"/>
    </location>
</feature>
<dbReference type="ExpressionAtlas" id="A5B9B5">
    <property type="expression patterns" value="baseline and differential"/>
</dbReference>
<protein>
    <recommendedName>
        <fullName evidence="1">NB-ARC domain-containing protein</fullName>
    </recommendedName>
</protein>
<dbReference type="SUPFAM" id="SSF52540">
    <property type="entry name" value="P-loop containing nucleoside triphosphate hydrolases"/>
    <property type="match status" value="1"/>
</dbReference>
<evidence type="ECO:0000259" key="1">
    <source>
        <dbReference type="Pfam" id="PF00931"/>
    </source>
</evidence>
<dbReference type="EMBL" id="AM451119">
    <property type="protein sequence ID" value="CAN78784.1"/>
    <property type="molecule type" value="Genomic_DNA"/>
</dbReference>
<reference evidence="2" key="1">
    <citation type="journal article" date="2007" name="PLoS ONE">
        <title>The first genome sequence of an elite grapevine cultivar (Pinot noir Vitis vinifera L.): coping with a highly heterozygous genome.</title>
        <authorList>
            <person name="Velasco R."/>
            <person name="Zharkikh A."/>
            <person name="Troggio M."/>
            <person name="Cartwright D.A."/>
            <person name="Cestaro A."/>
            <person name="Pruss D."/>
            <person name="Pindo M."/>
            <person name="FitzGerald L.M."/>
            <person name="Vezzulli S."/>
            <person name="Reid J."/>
            <person name="Malacarne G."/>
            <person name="Iliev D."/>
            <person name="Coppola G."/>
            <person name="Wardell B."/>
            <person name="Micheletti D."/>
            <person name="Macalma T."/>
            <person name="Facci M."/>
            <person name="Mitchell J.T."/>
            <person name="Perazzolli M."/>
            <person name="Eldredge G."/>
            <person name="Gatto P."/>
            <person name="Oyzerski R."/>
            <person name="Moretto M."/>
            <person name="Gutin N."/>
            <person name="Stefanini M."/>
            <person name="Chen Y."/>
            <person name="Segala C."/>
            <person name="Davenport C."/>
            <person name="Dematte L."/>
            <person name="Mraz A."/>
            <person name="Battilana J."/>
            <person name="Stormo K."/>
            <person name="Costa F."/>
            <person name="Tao Q."/>
            <person name="Si-Ammour A."/>
            <person name="Harkins T."/>
            <person name="Lackey A."/>
            <person name="Perbost C."/>
            <person name="Taillon B."/>
            <person name="Stella A."/>
            <person name="Solovyev V."/>
            <person name="Fawcett J.A."/>
            <person name="Sterck L."/>
            <person name="Vandepoele K."/>
            <person name="Grando S.M."/>
            <person name="Toppo S."/>
            <person name="Moser C."/>
            <person name="Lanchbury J."/>
            <person name="Bogden R."/>
            <person name="Skolnick M."/>
            <person name="Sgaramella V."/>
            <person name="Bhatnagar S.K."/>
            <person name="Fontana P."/>
            <person name="Gutin A."/>
            <person name="Van de Peer Y."/>
            <person name="Salamini F."/>
            <person name="Viola R."/>
        </authorList>
    </citation>
    <scope>NUCLEOTIDE SEQUENCE</scope>
</reference>
<sequence>MGKTSIAKVIYNKFSHEFEYMSFLENVREVGNTMGLHHLQNQLLCDLLQVERNQNVSNVGQGANMIKNILRFKRVFIVLDDIDDSDQLEYLLRNRDWLGRGSRVIITTRNKHLLHEMDDIYEVEELNFEQAHELFSLFAFRQNLPKQDFIHLSDRVVYYCHGLPLALKVLVNLLVILQNGADCGIRVMCVVHLE</sequence>
<name>A5B9B5_VITVI</name>
<dbReference type="AlphaFoldDB" id="A5B9B5"/>
<dbReference type="Pfam" id="PF00931">
    <property type="entry name" value="NB-ARC"/>
    <property type="match status" value="1"/>
</dbReference>
<organism evidence="2">
    <name type="scientific">Vitis vinifera</name>
    <name type="common">Grape</name>
    <dbReference type="NCBI Taxonomy" id="29760"/>
    <lineage>
        <taxon>Eukaryota</taxon>
        <taxon>Viridiplantae</taxon>
        <taxon>Streptophyta</taxon>
        <taxon>Embryophyta</taxon>
        <taxon>Tracheophyta</taxon>
        <taxon>Spermatophyta</taxon>
        <taxon>Magnoliopsida</taxon>
        <taxon>eudicotyledons</taxon>
        <taxon>Gunneridae</taxon>
        <taxon>Pentapetalae</taxon>
        <taxon>rosids</taxon>
        <taxon>Vitales</taxon>
        <taxon>Vitaceae</taxon>
        <taxon>Viteae</taxon>
        <taxon>Vitis</taxon>
    </lineage>
</organism>
<dbReference type="InterPro" id="IPR044974">
    <property type="entry name" value="Disease_R_plants"/>
</dbReference>
<dbReference type="PRINTS" id="PR00364">
    <property type="entry name" value="DISEASERSIST"/>
</dbReference>
<dbReference type="InterPro" id="IPR042197">
    <property type="entry name" value="Apaf_helical"/>
</dbReference>
<evidence type="ECO:0000313" key="2">
    <source>
        <dbReference type="EMBL" id="CAN78784.1"/>
    </source>
</evidence>
<dbReference type="Gene3D" id="1.10.8.430">
    <property type="entry name" value="Helical domain of apoptotic protease-activating factors"/>
    <property type="match status" value="1"/>
</dbReference>
<dbReference type="PANTHER" id="PTHR11017">
    <property type="entry name" value="LEUCINE-RICH REPEAT-CONTAINING PROTEIN"/>
    <property type="match status" value="1"/>
</dbReference>
<dbReference type="GO" id="GO:0043531">
    <property type="term" value="F:ADP binding"/>
    <property type="evidence" value="ECO:0007669"/>
    <property type="project" value="InterPro"/>
</dbReference>
<dbReference type="GO" id="GO:0006952">
    <property type="term" value="P:defense response"/>
    <property type="evidence" value="ECO:0007669"/>
    <property type="project" value="InterPro"/>
</dbReference>
<dbReference type="Gene3D" id="3.40.50.300">
    <property type="entry name" value="P-loop containing nucleotide triphosphate hydrolases"/>
    <property type="match status" value="1"/>
</dbReference>
<proteinExistence type="predicted"/>
<gene>
    <name evidence="2" type="ORF">VITISV_038767</name>
</gene>
<dbReference type="PANTHER" id="PTHR11017:SF570">
    <property type="entry name" value="DISEASE RESISTANCE PROTEIN (TIR-NBS CLASS)-RELATED"/>
    <property type="match status" value="1"/>
</dbReference>